<feature type="non-terminal residue" evidence="1">
    <location>
        <position position="116"/>
    </location>
</feature>
<comment type="caution">
    <text evidence="1">The sequence shown here is derived from an EMBL/GenBank/DDBJ whole genome shotgun (WGS) entry which is preliminary data.</text>
</comment>
<evidence type="ECO:0000313" key="2">
    <source>
        <dbReference type="Proteomes" id="UP001152795"/>
    </source>
</evidence>
<evidence type="ECO:0000313" key="1">
    <source>
        <dbReference type="EMBL" id="CAB4031346.1"/>
    </source>
</evidence>
<keyword evidence="2" id="KW-1185">Reference proteome</keyword>
<name>A0A6S7JGC5_PARCT</name>
<reference evidence="1" key="1">
    <citation type="submission" date="2020-04" db="EMBL/GenBank/DDBJ databases">
        <authorList>
            <person name="Alioto T."/>
            <person name="Alioto T."/>
            <person name="Gomez Garrido J."/>
        </authorList>
    </citation>
    <scope>NUCLEOTIDE SEQUENCE</scope>
    <source>
        <strain evidence="1">A484AB</strain>
    </source>
</reference>
<protein>
    <submittedName>
        <fullName evidence="1">Uncharacterized protein</fullName>
    </submittedName>
</protein>
<dbReference type="AlphaFoldDB" id="A0A6S7JGC5"/>
<proteinExistence type="predicted"/>
<organism evidence="1 2">
    <name type="scientific">Paramuricea clavata</name>
    <name type="common">Red gorgonian</name>
    <name type="synonym">Violescent sea-whip</name>
    <dbReference type="NCBI Taxonomy" id="317549"/>
    <lineage>
        <taxon>Eukaryota</taxon>
        <taxon>Metazoa</taxon>
        <taxon>Cnidaria</taxon>
        <taxon>Anthozoa</taxon>
        <taxon>Octocorallia</taxon>
        <taxon>Malacalcyonacea</taxon>
        <taxon>Plexauridae</taxon>
        <taxon>Paramuricea</taxon>
    </lineage>
</organism>
<accession>A0A6S7JGC5</accession>
<dbReference type="EMBL" id="CACRXK020017555">
    <property type="protein sequence ID" value="CAB4031346.1"/>
    <property type="molecule type" value="Genomic_DNA"/>
</dbReference>
<dbReference type="Proteomes" id="UP001152795">
    <property type="component" value="Unassembled WGS sequence"/>
</dbReference>
<sequence>MEGKSNAMYDQMNTAATAPPYPTYGTDTNSAYPPVSTGYPPVASAYPPLESAYPPTTNAYPPPMNAYPPPMAAPPPYSASVPYETQTTNTTIVAITTDSYQPYTPEVGFDSKTVRL</sequence>
<gene>
    <name evidence="1" type="ORF">PACLA_8A032996</name>
</gene>